<evidence type="ECO:0000313" key="2">
    <source>
        <dbReference type="Proteomes" id="UP000824469"/>
    </source>
</evidence>
<sequence>IQNLSGTGAERSGEARRRMSLDLVEAWKHMLIRAMVGDLLGTGEVGVKLW</sequence>
<proteinExistence type="predicted"/>
<gene>
    <name evidence="1" type="ORF">KI387_041439</name>
</gene>
<reference evidence="1 2" key="1">
    <citation type="journal article" date="2021" name="Nat. Plants">
        <title>The Taxus genome provides insights into paclitaxel biosynthesis.</title>
        <authorList>
            <person name="Xiong X."/>
            <person name="Gou J."/>
            <person name="Liao Q."/>
            <person name="Li Y."/>
            <person name="Zhou Q."/>
            <person name="Bi G."/>
            <person name="Li C."/>
            <person name="Du R."/>
            <person name="Wang X."/>
            <person name="Sun T."/>
            <person name="Guo L."/>
            <person name="Liang H."/>
            <person name="Lu P."/>
            <person name="Wu Y."/>
            <person name="Zhang Z."/>
            <person name="Ro D.K."/>
            <person name="Shang Y."/>
            <person name="Huang S."/>
            <person name="Yan J."/>
        </authorList>
    </citation>
    <scope>NUCLEOTIDE SEQUENCE [LARGE SCALE GENOMIC DNA]</scope>
    <source>
        <strain evidence="1">Ta-2019</strain>
    </source>
</reference>
<feature type="non-terminal residue" evidence="1">
    <location>
        <position position="50"/>
    </location>
</feature>
<dbReference type="AlphaFoldDB" id="A0AA38F904"/>
<protein>
    <submittedName>
        <fullName evidence="1">Uncharacterized protein</fullName>
    </submittedName>
</protein>
<dbReference type="EMBL" id="JAHRHJ020001232">
    <property type="protein sequence ID" value="KAH9293365.1"/>
    <property type="molecule type" value="Genomic_DNA"/>
</dbReference>
<accession>A0AA38F904</accession>
<dbReference type="Proteomes" id="UP000824469">
    <property type="component" value="Unassembled WGS sequence"/>
</dbReference>
<keyword evidence="2" id="KW-1185">Reference proteome</keyword>
<feature type="non-terminal residue" evidence="1">
    <location>
        <position position="1"/>
    </location>
</feature>
<evidence type="ECO:0000313" key="1">
    <source>
        <dbReference type="EMBL" id="KAH9293365.1"/>
    </source>
</evidence>
<organism evidence="1 2">
    <name type="scientific">Taxus chinensis</name>
    <name type="common">Chinese yew</name>
    <name type="synonym">Taxus wallichiana var. chinensis</name>
    <dbReference type="NCBI Taxonomy" id="29808"/>
    <lineage>
        <taxon>Eukaryota</taxon>
        <taxon>Viridiplantae</taxon>
        <taxon>Streptophyta</taxon>
        <taxon>Embryophyta</taxon>
        <taxon>Tracheophyta</taxon>
        <taxon>Spermatophyta</taxon>
        <taxon>Pinopsida</taxon>
        <taxon>Pinidae</taxon>
        <taxon>Conifers II</taxon>
        <taxon>Cupressales</taxon>
        <taxon>Taxaceae</taxon>
        <taxon>Taxus</taxon>
    </lineage>
</organism>
<name>A0AA38F904_TAXCH</name>
<comment type="caution">
    <text evidence="1">The sequence shown here is derived from an EMBL/GenBank/DDBJ whole genome shotgun (WGS) entry which is preliminary data.</text>
</comment>